<accession>A0A8J8GDV1</accession>
<comment type="caution">
    <text evidence="1">The sequence shown here is derived from an EMBL/GenBank/DDBJ whole genome shotgun (WGS) entry which is preliminary data.</text>
</comment>
<name>A0A8J8GDV1_9BACI</name>
<dbReference type="RefSeq" id="WP_173730905.1">
    <property type="nucleotide sequence ID" value="NZ_JABTTE010000008.1"/>
</dbReference>
<proteinExistence type="predicted"/>
<dbReference type="EMBL" id="JABTTE010000008">
    <property type="protein sequence ID" value="NSL51704.1"/>
    <property type="molecule type" value="Genomic_DNA"/>
</dbReference>
<reference evidence="1" key="1">
    <citation type="submission" date="2020-06" db="EMBL/GenBank/DDBJ databases">
        <title>A novel thermopfilic bacterium from Erzurum, Turkey.</title>
        <authorList>
            <person name="Adiguzel A."/>
            <person name="Ay H."/>
            <person name="Baltaci M.O."/>
        </authorList>
    </citation>
    <scope>NUCLEOTIDE SEQUENCE</scope>
    <source>
        <strain evidence="1">P2</strain>
    </source>
</reference>
<dbReference type="Proteomes" id="UP000625804">
    <property type="component" value="Unassembled WGS sequence"/>
</dbReference>
<organism evidence="1 2">
    <name type="scientific">Calidifontibacillus erzurumensis</name>
    <dbReference type="NCBI Taxonomy" id="2741433"/>
    <lineage>
        <taxon>Bacteria</taxon>
        <taxon>Bacillati</taxon>
        <taxon>Bacillota</taxon>
        <taxon>Bacilli</taxon>
        <taxon>Bacillales</taxon>
        <taxon>Bacillaceae</taxon>
        <taxon>Calidifontibacillus/Schinkia group</taxon>
        <taxon>Calidifontibacillus</taxon>
    </lineage>
</organism>
<protein>
    <submittedName>
        <fullName evidence="1">Uncharacterized protein</fullName>
    </submittedName>
</protein>
<dbReference type="AlphaFoldDB" id="A0A8J8GDV1"/>
<keyword evidence="2" id="KW-1185">Reference proteome</keyword>
<gene>
    <name evidence="1" type="ORF">HR057_07970</name>
</gene>
<evidence type="ECO:0000313" key="1">
    <source>
        <dbReference type="EMBL" id="NSL51704.1"/>
    </source>
</evidence>
<sequence>MSKLAEMKLMARGNPRKIAEYNLKEREYYDFIKQYFDDEHKFVDSPNEFYIKEVEEKAKSGDEMDVMRYKILKDRFDYYQSFKGSKRIDNAREIRSKLQAKLQNGDKITKDDLTAAEKLARTYPGPDSLVLYSRIKREIDSADAE</sequence>
<evidence type="ECO:0000313" key="2">
    <source>
        <dbReference type="Proteomes" id="UP000625804"/>
    </source>
</evidence>